<evidence type="ECO:0000256" key="1">
    <source>
        <dbReference type="SAM" id="Phobius"/>
    </source>
</evidence>
<evidence type="ECO:0000313" key="2">
    <source>
        <dbReference type="EMBL" id="MCW9707111.1"/>
    </source>
</evidence>
<organism evidence="2 3">
    <name type="scientific">Fodinibius salsisoli</name>
    <dbReference type="NCBI Taxonomy" id="2820877"/>
    <lineage>
        <taxon>Bacteria</taxon>
        <taxon>Pseudomonadati</taxon>
        <taxon>Balneolota</taxon>
        <taxon>Balneolia</taxon>
        <taxon>Balneolales</taxon>
        <taxon>Balneolaceae</taxon>
        <taxon>Fodinibius</taxon>
    </lineage>
</organism>
<dbReference type="PANTHER" id="PTHR40076:SF1">
    <property type="entry name" value="MEMBRANE PROTEIN"/>
    <property type="match status" value="1"/>
</dbReference>
<feature type="transmembrane region" description="Helical" evidence="1">
    <location>
        <begin position="100"/>
        <end position="133"/>
    </location>
</feature>
<dbReference type="Proteomes" id="UP001207918">
    <property type="component" value="Unassembled WGS sequence"/>
</dbReference>
<accession>A0ABT3PMF5</accession>
<sequence length="219" mass="25399">MKQPSIDLVHLFKYSFQQYKRYTSFVIGIMVTYYVLAIVPQIYYFQYFWGNPSTEAQVISGIITVTQLFLSLGFINVMLRLVDDEHVQVSDMFNNFRNFLSYFVGYFLYMLSIILGLFLFVLPGIFIAVRFMFYPYFILEENQSSFVALQKSYYLSEEMTVELFLFGIVVITLNIVGALLFGIGILFTYPLTTMATAVVFKSLVNETEGIPSEQYQLES</sequence>
<protein>
    <recommendedName>
        <fullName evidence="4">DUF975 family protein</fullName>
    </recommendedName>
</protein>
<feature type="transmembrane region" description="Helical" evidence="1">
    <location>
        <begin position="21"/>
        <end position="44"/>
    </location>
</feature>
<evidence type="ECO:0008006" key="4">
    <source>
        <dbReference type="Google" id="ProtNLM"/>
    </source>
</evidence>
<name>A0ABT3PMF5_9BACT</name>
<dbReference type="EMBL" id="JAGGJA010000005">
    <property type="protein sequence ID" value="MCW9707111.1"/>
    <property type="molecule type" value="Genomic_DNA"/>
</dbReference>
<dbReference type="InterPro" id="IPR010380">
    <property type="entry name" value="DUF975"/>
</dbReference>
<keyword evidence="3" id="KW-1185">Reference proteome</keyword>
<evidence type="ECO:0000313" key="3">
    <source>
        <dbReference type="Proteomes" id="UP001207918"/>
    </source>
</evidence>
<feature type="transmembrane region" description="Helical" evidence="1">
    <location>
        <begin position="163"/>
        <end position="187"/>
    </location>
</feature>
<proteinExistence type="predicted"/>
<gene>
    <name evidence="2" type="ORF">J6I44_09595</name>
</gene>
<keyword evidence="1" id="KW-1133">Transmembrane helix</keyword>
<dbReference type="RefSeq" id="WP_265765867.1">
    <property type="nucleotide sequence ID" value="NZ_JAGGJA010000005.1"/>
</dbReference>
<feature type="transmembrane region" description="Helical" evidence="1">
    <location>
        <begin position="56"/>
        <end position="79"/>
    </location>
</feature>
<keyword evidence="1" id="KW-0472">Membrane</keyword>
<comment type="caution">
    <text evidence="2">The sequence shown here is derived from an EMBL/GenBank/DDBJ whole genome shotgun (WGS) entry which is preliminary data.</text>
</comment>
<keyword evidence="1" id="KW-0812">Transmembrane</keyword>
<reference evidence="2 3" key="1">
    <citation type="submission" date="2021-03" db="EMBL/GenBank/DDBJ databases">
        <title>Aliifodinibius sp. nov., a new bacterium isolated from saline soil.</title>
        <authorList>
            <person name="Galisteo C."/>
            <person name="De La Haba R."/>
            <person name="Sanchez-Porro C."/>
            <person name="Ventosa A."/>
        </authorList>
    </citation>
    <scope>NUCLEOTIDE SEQUENCE [LARGE SCALE GENOMIC DNA]</scope>
    <source>
        <strain evidence="2 3">1BSP15-2V2</strain>
    </source>
</reference>
<dbReference type="PANTHER" id="PTHR40076">
    <property type="entry name" value="MEMBRANE PROTEIN-RELATED"/>
    <property type="match status" value="1"/>
</dbReference>